<evidence type="ECO:0000259" key="11">
    <source>
        <dbReference type="Pfam" id="PF03015"/>
    </source>
</evidence>
<evidence type="ECO:0000256" key="4">
    <source>
        <dbReference type="ARBA" id="ARBA00022692"/>
    </source>
</evidence>
<proteinExistence type="inferred from homology"/>
<dbReference type="GO" id="GO:0016020">
    <property type="term" value="C:membrane"/>
    <property type="evidence" value="ECO:0007669"/>
    <property type="project" value="UniProtKB-SubCell"/>
</dbReference>
<dbReference type="InterPro" id="IPR026055">
    <property type="entry name" value="FAR"/>
</dbReference>
<dbReference type="EnsemblMetazoa" id="XM_004925930.4">
    <property type="protein sequence ID" value="XP_004925987.1"/>
    <property type="gene ID" value="LOC101743396"/>
</dbReference>
<reference evidence="14" key="1">
    <citation type="journal article" date="2008" name="Insect Biochem. Mol. Biol.">
        <title>The genome of a lepidopteran model insect, the silkworm Bombyx mori.</title>
        <authorList>
            <consortium name="International Silkworm Genome Consortium"/>
        </authorList>
    </citation>
    <scope>NUCLEOTIDE SEQUENCE [LARGE SCALE GENOMIC DNA]</scope>
    <source>
        <strain evidence="14">p50T</strain>
    </source>
</reference>
<dbReference type="PANTHER" id="PTHR11011:SF60">
    <property type="entry name" value="FATTY ACYL-COA REDUCTASE-RELATED"/>
    <property type="match status" value="1"/>
</dbReference>
<comment type="subcellular location">
    <subcellularLocation>
        <location evidence="1">Membrane</location>
        <topology evidence="1">Multi-pass membrane protein</topology>
    </subcellularLocation>
</comment>
<dbReference type="CDD" id="cd05236">
    <property type="entry name" value="FAR-N_SDR_e"/>
    <property type="match status" value="1"/>
</dbReference>
<dbReference type="RefSeq" id="XP_004925987.1">
    <property type="nucleotide sequence ID" value="XM_004925930.5"/>
</dbReference>
<keyword evidence="4 10" id="KW-0812">Transmembrane</keyword>
<dbReference type="CDD" id="cd09071">
    <property type="entry name" value="FAR_C"/>
    <property type="match status" value="1"/>
</dbReference>
<evidence type="ECO:0000313" key="14">
    <source>
        <dbReference type="Proteomes" id="UP000005204"/>
    </source>
</evidence>
<reference evidence="13" key="2">
    <citation type="submission" date="2022-06" db="UniProtKB">
        <authorList>
            <consortium name="EnsemblMetazoa"/>
        </authorList>
    </citation>
    <scope>IDENTIFICATION</scope>
    <source>
        <strain evidence="13">p50T (Dazao)</strain>
    </source>
</reference>
<dbReference type="AlphaFoldDB" id="A0A8R2AI84"/>
<keyword evidence="10" id="KW-0560">Oxidoreductase</keyword>
<evidence type="ECO:0000256" key="5">
    <source>
        <dbReference type="ARBA" id="ARBA00022857"/>
    </source>
</evidence>
<evidence type="ECO:0000256" key="9">
    <source>
        <dbReference type="ARBA" id="ARBA00052530"/>
    </source>
</evidence>
<dbReference type="Gene3D" id="3.40.50.720">
    <property type="entry name" value="NAD(P)-binding Rossmann-like Domain"/>
    <property type="match status" value="1"/>
</dbReference>
<dbReference type="InterPro" id="IPR033640">
    <property type="entry name" value="FAR_C"/>
</dbReference>
<dbReference type="InterPro" id="IPR036291">
    <property type="entry name" value="NAD(P)-bd_dom_sf"/>
</dbReference>
<evidence type="ECO:0000256" key="8">
    <source>
        <dbReference type="ARBA" id="ARBA00023136"/>
    </source>
</evidence>
<dbReference type="Pfam" id="PF03015">
    <property type="entry name" value="Sterile"/>
    <property type="match status" value="1"/>
</dbReference>
<dbReference type="Proteomes" id="UP000005204">
    <property type="component" value="Unassembled WGS sequence"/>
</dbReference>
<keyword evidence="8 10" id="KW-0472">Membrane</keyword>
<feature type="domain" description="Thioester reductase (TE)" evidence="12">
    <location>
        <begin position="40"/>
        <end position="314"/>
    </location>
</feature>
<keyword evidence="5 10" id="KW-0521">NADP</keyword>
<accession>A0A8R2AI84</accession>
<evidence type="ECO:0000256" key="10">
    <source>
        <dbReference type="RuleBase" id="RU363097"/>
    </source>
</evidence>
<feature type="transmembrane region" description="Helical" evidence="10">
    <location>
        <begin position="494"/>
        <end position="519"/>
    </location>
</feature>
<dbReference type="GeneID" id="101743396"/>
<feature type="transmembrane region" description="Helical" evidence="10">
    <location>
        <begin position="363"/>
        <end position="385"/>
    </location>
</feature>
<evidence type="ECO:0000256" key="3">
    <source>
        <dbReference type="ARBA" id="ARBA00022516"/>
    </source>
</evidence>
<comment type="function">
    <text evidence="10">Catalyzes the reduction of fatty acyl-CoA to fatty alcohols.</text>
</comment>
<dbReference type="KEGG" id="bmor:101743396"/>
<dbReference type="FunFam" id="3.40.50.720:FF:000143">
    <property type="entry name" value="Fatty acyl-CoA reductase"/>
    <property type="match status" value="1"/>
</dbReference>
<dbReference type="GO" id="GO:0080019">
    <property type="term" value="F:alcohol-forming very long-chain fatty acyl-CoA reductase activity"/>
    <property type="evidence" value="ECO:0007669"/>
    <property type="project" value="InterPro"/>
</dbReference>
<dbReference type="GO" id="GO:0035336">
    <property type="term" value="P:long-chain fatty-acyl-CoA metabolic process"/>
    <property type="evidence" value="ECO:0007669"/>
    <property type="project" value="TreeGrafter"/>
</dbReference>
<dbReference type="EC" id="1.2.1.84" evidence="10"/>
<keyword evidence="6 10" id="KW-1133">Transmembrane helix</keyword>
<organism evidence="13 14">
    <name type="scientific">Bombyx mori</name>
    <name type="common">Silk moth</name>
    <dbReference type="NCBI Taxonomy" id="7091"/>
    <lineage>
        <taxon>Eukaryota</taxon>
        <taxon>Metazoa</taxon>
        <taxon>Ecdysozoa</taxon>
        <taxon>Arthropoda</taxon>
        <taxon>Hexapoda</taxon>
        <taxon>Insecta</taxon>
        <taxon>Pterygota</taxon>
        <taxon>Neoptera</taxon>
        <taxon>Endopterygota</taxon>
        <taxon>Lepidoptera</taxon>
        <taxon>Glossata</taxon>
        <taxon>Ditrysia</taxon>
        <taxon>Bombycoidea</taxon>
        <taxon>Bombycidae</taxon>
        <taxon>Bombycinae</taxon>
        <taxon>Bombyx</taxon>
    </lineage>
</organism>
<dbReference type="InterPro" id="IPR013120">
    <property type="entry name" value="FAR_NAD-bd"/>
</dbReference>
<sequence>MDPAAAIELEILNRQKPIDEAIASGLSDVQKFYKNTNVFITGGTGFIGKQLIEKLLRSCDINKIYILIRRKKGKNVKERFSEITSEAVFNRLREKKPKFEEKLVPVEGDIAELDLGLTDHDRTIICEQVNVIFHVAATTRFDEPLKVATAVNLRGTREALSLGRDCKKLKTFVHVSTAYVHATHQMVNTEVHEEFYPCTWTPEAMLAIAEKLDAEQLNAITPSIIKGWPNTYTFEKALAEALVKNASDLPICIVRPAVVIGAYYEPMPGWLDKTCLFGANAIVASPGLGLTHVIYADVSSKSSVVPVDYVNNSIIVAGYVTANVRSDVPKIYALTSVSRNMITFGQIQKYALEFAAKMPSPKALWDVFVVFTASPTLFLLLTWILQYLPAYIVDTFLKVTGNKPRFVDVNTKVYKTNVALSYFSSKTWYFQDKNMEELFNNLSKTDQVIFNFDVASINWVEYINVWCLGIRKYLLEDNLTDAEYAQRKRIGFKIANYVILMLLVYFVWKILGCSVCLYLK</sequence>
<dbReference type="PANTHER" id="PTHR11011">
    <property type="entry name" value="MALE STERILITY PROTEIN 2-RELATED"/>
    <property type="match status" value="1"/>
</dbReference>
<evidence type="ECO:0000256" key="6">
    <source>
        <dbReference type="ARBA" id="ARBA00022989"/>
    </source>
</evidence>
<comment type="catalytic activity">
    <reaction evidence="9 10">
        <text>a long-chain fatty acyl-CoA + 2 NADPH + 2 H(+) = a long-chain primary fatty alcohol + 2 NADP(+) + CoA</text>
        <dbReference type="Rhea" id="RHEA:52716"/>
        <dbReference type="ChEBI" id="CHEBI:15378"/>
        <dbReference type="ChEBI" id="CHEBI:57287"/>
        <dbReference type="ChEBI" id="CHEBI:57783"/>
        <dbReference type="ChEBI" id="CHEBI:58349"/>
        <dbReference type="ChEBI" id="CHEBI:77396"/>
        <dbReference type="ChEBI" id="CHEBI:83139"/>
        <dbReference type="EC" id="1.2.1.84"/>
    </reaction>
</comment>
<name>A0A8R2AI84_BOMMO</name>
<dbReference type="GO" id="GO:0005777">
    <property type="term" value="C:peroxisome"/>
    <property type="evidence" value="ECO:0007669"/>
    <property type="project" value="TreeGrafter"/>
</dbReference>
<evidence type="ECO:0000313" key="13">
    <source>
        <dbReference type="EnsemblMetazoa" id="XP_004925987.1"/>
    </source>
</evidence>
<evidence type="ECO:0000256" key="1">
    <source>
        <dbReference type="ARBA" id="ARBA00004141"/>
    </source>
</evidence>
<evidence type="ECO:0000256" key="7">
    <source>
        <dbReference type="ARBA" id="ARBA00023098"/>
    </source>
</evidence>
<dbReference type="SUPFAM" id="SSF51735">
    <property type="entry name" value="NAD(P)-binding Rossmann-fold domains"/>
    <property type="match status" value="1"/>
</dbReference>
<feature type="domain" description="Fatty acyl-CoA reductase C-terminal" evidence="11">
    <location>
        <begin position="385"/>
        <end position="476"/>
    </location>
</feature>
<evidence type="ECO:0000256" key="2">
    <source>
        <dbReference type="ARBA" id="ARBA00005928"/>
    </source>
</evidence>
<evidence type="ECO:0000259" key="12">
    <source>
        <dbReference type="Pfam" id="PF07993"/>
    </source>
</evidence>
<keyword evidence="7 10" id="KW-0443">Lipid metabolism</keyword>
<dbReference type="RefSeq" id="XP_037875287.1">
    <property type="nucleotide sequence ID" value="XM_038019359.2"/>
</dbReference>
<keyword evidence="14" id="KW-1185">Reference proteome</keyword>
<keyword evidence="3 10" id="KW-0444">Lipid biosynthesis</keyword>
<dbReference type="GO" id="GO:0102965">
    <property type="term" value="F:alcohol-forming long-chain fatty acyl-CoA reductase activity"/>
    <property type="evidence" value="ECO:0007669"/>
    <property type="project" value="UniProtKB-EC"/>
</dbReference>
<dbReference type="Pfam" id="PF07993">
    <property type="entry name" value="NAD_binding_4"/>
    <property type="match status" value="1"/>
</dbReference>
<comment type="similarity">
    <text evidence="2 10">Belongs to the fatty acyl-CoA reductase family.</text>
</comment>
<dbReference type="EnsemblMetazoa" id="XM_038019359.1">
    <property type="protein sequence ID" value="XP_037875287.1"/>
    <property type="gene ID" value="LOC101743396"/>
</dbReference>
<protein>
    <recommendedName>
        <fullName evidence="10">Fatty acyl-CoA reductase</fullName>
        <ecNumber evidence="10">1.2.1.84</ecNumber>
    </recommendedName>
</protein>